<dbReference type="AlphaFoldDB" id="A0A819MLN4"/>
<evidence type="ECO:0000313" key="2">
    <source>
        <dbReference type="EMBL" id="CAF3982416.1"/>
    </source>
</evidence>
<feature type="transmembrane region" description="Helical" evidence="1">
    <location>
        <begin position="156"/>
        <end position="175"/>
    </location>
</feature>
<keyword evidence="1" id="KW-0812">Transmembrane</keyword>
<dbReference type="Proteomes" id="UP000663823">
    <property type="component" value="Unassembled WGS sequence"/>
</dbReference>
<evidence type="ECO:0000313" key="3">
    <source>
        <dbReference type="Proteomes" id="UP000663823"/>
    </source>
</evidence>
<protein>
    <submittedName>
        <fullName evidence="2">Uncharacterized protein</fullName>
    </submittedName>
</protein>
<dbReference type="SUPFAM" id="SSF52047">
    <property type="entry name" value="RNI-like"/>
    <property type="match status" value="1"/>
</dbReference>
<comment type="caution">
    <text evidence="2">The sequence shown here is derived from an EMBL/GenBank/DDBJ whole genome shotgun (WGS) entry which is preliminary data.</text>
</comment>
<evidence type="ECO:0000256" key="1">
    <source>
        <dbReference type="SAM" id="Phobius"/>
    </source>
</evidence>
<sequence>MPYSSSFPSVTTIFHSLRHLSLNDSQWTSDTVVFLIKNTPNLHSLHIRPYGNFSQVLWTTKVYITHIRKLDILLNNDTADLASLLALFPGIQRLRVAYYTIESAPALDGKAWQKCENVDSILLHNNSFVKNLTCLSPFLFAPFYLSLFGKEKTKNLFLFTLAYGYYQLFPLILIYRF</sequence>
<organism evidence="2 3">
    <name type="scientific">Rotaria sordida</name>
    <dbReference type="NCBI Taxonomy" id="392033"/>
    <lineage>
        <taxon>Eukaryota</taxon>
        <taxon>Metazoa</taxon>
        <taxon>Spiralia</taxon>
        <taxon>Gnathifera</taxon>
        <taxon>Rotifera</taxon>
        <taxon>Eurotatoria</taxon>
        <taxon>Bdelloidea</taxon>
        <taxon>Philodinida</taxon>
        <taxon>Philodinidae</taxon>
        <taxon>Rotaria</taxon>
    </lineage>
</organism>
<keyword evidence="1" id="KW-1133">Transmembrane helix</keyword>
<keyword evidence="1" id="KW-0472">Membrane</keyword>
<dbReference type="EMBL" id="CAJOAX010006491">
    <property type="protein sequence ID" value="CAF3982416.1"/>
    <property type="molecule type" value="Genomic_DNA"/>
</dbReference>
<proteinExistence type="predicted"/>
<reference evidence="2" key="1">
    <citation type="submission" date="2021-02" db="EMBL/GenBank/DDBJ databases">
        <authorList>
            <person name="Nowell W R."/>
        </authorList>
    </citation>
    <scope>NUCLEOTIDE SEQUENCE</scope>
</reference>
<accession>A0A819MLN4</accession>
<name>A0A819MLN4_9BILA</name>
<dbReference type="Gene3D" id="3.80.10.10">
    <property type="entry name" value="Ribonuclease Inhibitor"/>
    <property type="match status" value="1"/>
</dbReference>
<gene>
    <name evidence="2" type="ORF">OTI717_LOCUS28021</name>
</gene>
<dbReference type="InterPro" id="IPR032675">
    <property type="entry name" value="LRR_dom_sf"/>
</dbReference>